<dbReference type="InterPro" id="IPR001789">
    <property type="entry name" value="Sig_transdc_resp-reg_receiver"/>
</dbReference>
<dbReference type="EMBL" id="BTGU01000036">
    <property type="protein sequence ID" value="GMN51200.1"/>
    <property type="molecule type" value="Genomic_DNA"/>
</dbReference>
<feature type="compositionally biased region" description="Low complexity" evidence="10">
    <location>
        <begin position="601"/>
        <end position="616"/>
    </location>
</feature>
<keyword evidence="14" id="KW-1185">Reference proteome</keyword>
<feature type="region of interest" description="Disordered" evidence="10">
    <location>
        <begin position="1"/>
        <end position="55"/>
    </location>
</feature>
<dbReference type="PROSITE" id="PS51017">
    <property type="entry name" value="CCT"/>
    <property type="match status" value="1"/>
</dbReference>
<evidence type="ECO:0000313" key="13">
    <source>
        <dbReference type="EMBL" id="GMN51200.1"/>
    </source>
</evidence>
<keyword evidence="5" id="KW-0090">Biological rhythms</keyword>
<evidence type="ECO:0000256" key="3">
    <source>
        <dbReference type="ARBA" id="ARBA00023012"/>
    </source>
</evidence>
<comment type="caution">
    <text evidence="13">The sequence shown here is derived from an EMBL/GenBank/DDBJ whole genome shotgun (WGS) entry which is preliminary data.</text>
</comment>
<evidence type="ECO:0000256" key="9">
    <source>
        <dbReference type="PROSITE-ProRule" id="PRU00357"/>
    </source>
</evidence>
<comment type="similarity">
    <text evidence="2">Belongs to the ARR-like family.</text>
</comment>
<dbReference type="GO" id="GO:0005634">
    <property type="term" value="C:nucleus"/>
    <property type="evidence" value="ECO:0007669"/>
    <property type="project" value="UniProtKB-SubCell"/>
</dbReference>
<evidence type="ECO:0000259" key="11">
    <source>
        <dbReference type="PROSITE" id="PS50110"/>
    </source>
</evidence>
<comment type="subcellular location">
    <subcellularLocation>
        <location evidence="1 9">Nucleus</location>
    </subcellularLocation>
</comment>
<sequence>MVQMNNEACITNGSTKSNHRIIQDEDEETRDGMRREGQGLSEGHESRINDEVQDSNDRQMGAIQVQGRVINFSAQQRSQQQPQGHLVHWDRFLPFRSLKVLLVENDNSTRQVVSALLRNCGYEVKDVPDGKQAWKVLEDITIDVDLVLTEVVMPSLSGIGLLGKIMNNRTFKDIPVIMMSSHDSRSMVFKCLSKGAVDFLVKPIRKNKLKTLWQHVWRKYHISSGGGSESGLWNEKPTESITVEDSDNNNDSNDEDDTESIGLNFRDESDSGTRGSWTRAVDLDTRQAISPWARFADPPDSPCAQAIHPRKEAFGYNWLPEVATSTPVREDEKLDKKNMGKDLKIGMCSILSLQLEDPCEKGLTDTAAKSSELNVKKNDEQLDLGNEELKTEKTRALDLMGVSITGIDSLTESVVPNISNELSNGAFVMDKAIHENKEIPFFDVILKRPGVVQDTGTRAHDRNLLRHLDLSAFSRYNSASTANQAPTGNVGSCSPLDNNSDAAKTESVPNIQSDSNGTPRYQRSNGSSNNNDMGSTTNYVFVKQATFADKPTSKSSVKLQTSSSFQQVRNGQASLQLAIQAAGSSQCSSSNSLRAPTEGYAGNRNLNRRASGSNRRSNWHKRSIASNSRGRKIGSENGVRGKEGSIEVSGYGNNENRYVQREAALKRFRQKRQERCFEKKVRYQSRKNLAEQRPRIRGQFIRKGMHENKGKGVISYEPDSIPHIG</sequence>
<organism evidence="13 14">
    <name type="scientific">Ficus carica</name>
    <name type="common">Common fig</name>
    <dbReference type="NCBI Taxonomy" id="3494"/>
    <lineage>
        <taxon>Eukaryota</taxon>
        <taxon>Viridiplantae</taxon>
        <taxon>Streptophyta</taxon>
        <taxon>Embryophyta</taxon>
        <taxon>Tracheophyta</taxon>
        <taxon>Spermatophyta</taxon>
        <taxon>Magnoliopsida</taxon>
        <taxon>eudicotyledons</taxon>
        <taxon>Gunneridae</taxon>
        <taxon>Pentapetalae</taxon>
        <taxon>rosids</taxon>
        <taxon>fabids</taxon>
        <taxon>Rosales</taxon>
        <taxon>Moraceae</taxon>
        <taxon>Ficeae</taxon>
        <taxon>Ficus</taxon>
    </lineage>
</organism>
<keyword evidence="6" id="KW-0804">Transcription</keyword>
<keyword evidence="3" id="KW-0902">Two-component regulatory system</keyword>
<feature type="compositionally biased region" description="Polar residues" evidence="10">
    <location>
        <begin position="1"/>
        <end position="16"/>
    </location>
</feature>
<dbReference type="PROSITE" id="PS50110">
    <property type="entry name" value="RESPONSE_REGULATORY"/>
    <property type="match status" value="1"/>
</dbReference>
<dbReference type="InterPro" id="IPR010402">
    <property type="entry name" value="CCT_domain"/>
</dbReference>
<dbReference type="SMART" id="SM00448">
    <property type="entry name" value="REC"/>
    <property type="match status" value="1"/>
</dbReference>
<evidence type="ECO:0000256" key="10">
    <source>
        <dbReference type="SAM" id="MobiDB-lite"/>
    </source>
</evidence>
<evidence type="ECO:0000256" key="2">
    <source>
        <dbReference type="ARBA" id="ARBA00010330"/>
    </source>
</evidence>
<evidence type="ECO:0000256" key="6">
    <source>
        <dbReference type="ARBA" id="ARBA00023163"/>
    </source>
</evidence>
<evidence type="ECO:0000256" key="8">
    <source>
        <dbReference type="PROSITE-ProRule" id="PRU00169"/>
    </source>
</evidence>
<gene>
    <name evidence="13" type="ORF">TIFTF001_020350</name>
</gene>
<dbReference type="Gene3D" id="3.40.50.2300">
    <property type="match status" value="1"/>
</dbReference>
<protein>
    <submittedName>
        <fullName evidence="13">Uncharacterized protein</fullName>
    </submittedName>
</protein>
<evidence type="ECO:0000256" key="4">
    <source>
        <dbReference type="ARBA" id="ARBA00023015"/>
    </source>
</evidence>
<dbReference type="Pfam" id="PF06203">
    <property type="entry name" value="CCT"/>
    <property type="match status" value="1"/>
</dbReference>
<feature type="compositionally biased region" description="Acidic residues" evidence="10">
    <location>
        <begin position="242"/>
        <end position="259"/>
    </location>
</feature>
<accession>A0AA88AFM4</accession>
<dbReference type="GO" id="GO:0009736">
    <property type="term" value="P:cytokinin-activated signaling pathway"/>
    <property type="evidence" value="ECO:0007669"/>
    <property type="project" value="InterPro"/>
</dbReference>
<proteinExistence type="inferred from homology"/>
<feature type="domain" description="Response regulatory" evidence="11">
    <location>
        <begin position="99"/>
        <end position="217"/>
    </location>
</feature>
<dbReference type="AlphaFoldDB" id="A0AA88AFM4"/>
<dbReference type="GO" id="GO:0048511">
    <property type="term" value="P:rhythmic process"/>
    <property type="evidence" value="ECO:0007669"/>
    <property type="project" value="UniProtKB-KW"/>
</dbReference>
<feature type="domain" description="CCT" evidence="12">
    <location>
        <begin position="661"/>
        <end position="703"/>
    </location>
</feature>
<dbReference type="InterPro" id="IPR045279">
    <property type="entry name" value="ARR-like"/>
</dbReference>
<dbReference type="InterPro" id="IPR011006">
    <property type="entry name" value="CheY-like_superfamily"/>
</dbReference>
<reference evidence="13" key="1">
    <citation type="submission" date="2023-07" db="EMBL/GenBank/DDBJ databases">
        <title>draft genome sequence of fig (Ficus carica).</title>
        <authorList>
            <person name="Takahashi T."/>
            <person name="Nishimura K."/>
        </authorList>
    </citation>
    <scope>NUCLEOTIDE SEQUENCE</scope>
</reference>
<keyword evidence="4" id="KW-0805">Transcription regulation</keyword>
<feature type="region of interest" description="Disordered" evidence="10">
    <location>
        <begin position="587"/>
        <end position="650"/>
    </location>
</feature>
<keyword evidence="7 9" id="KW-0539">Nucleus</keyword>
<dbReference type="PANTHER" id="PTHR43874:SF117">
    <property type="entry name" value="TWO-COMPONENT RESPONSE REGULATOR-LIKE APRR3"/>
    <property type="match status" value="1"/>
</dbReference>
<comment type="caution">
    <text evidence="8">Lacks conserved residue(s) required for the propagation of feature annotation.</text>
</comment>
<dbReference type="Pfam" id="PF00072">
    <property type="entry name" value="Response_reg"/>
    <property type="match status" value="1"/>
</dbReference>
<dbReference type="Proteomes" id="UP001187192">
    <property type="component" value="Unassembled WGS sequence"/>
</dbReference>
<dbReference type="GO" id="GO:0000160">
    <property type="term" value="P:phosphorelay signal transduction system"/>
    <property type="evidence" value="ECO:0007669"/>
    <property type="project" value="UniProtKB-KW"/>
</dbReference>
<evidence type="ECO:0000256" key="5">
    <source>
        <dbReference type="ARBA" id="ARBA00023108"/>
    </source>
</evidence>
<dbReference type="PANTHER" id="PTHR43874">
    <property type="entry name" value="TWO-COMPONENT RESPONSE REGULATOR"/>
    <property type="match status" value="1"/>
</dbReference>
<name>A0AA88AFM4_FICCA</name>
<evidence type="ECO:0000259" key="12">
    <source>
        <dbReference type="PROSITE" id="PS51017"/>
    </source>
</evidence>
<feature type="compositionally biased region" description="Basic and acidic residues" evidence="10">
    <location>
        <begin position="30"/>
        <end position="50"/>
    </location>
</feature>
<evidence type="ECO:0000256" key="7">
    <source>
        <dbReference type="ARBA" id="ARBA00023242"/>
    </source>
</evidence>
<feature type="region of interest" description="Disordered" evidence="10">
    <location>
        <begin position="481"/>
        <end position="536"/>
    </location>
</feature>
<dbReference type="SUPFAM" id="SSF52172">
    <property type="entry name" value="CheY-like"/>
    <property type="match status" value="1"/>
</dbReference>
<feature type="compositionally biased region" description="Low complexity" evidence="10">
    <location>
        <begin position="524"/>
        <end position="536"/>
    </location>
</feature>
<feature type="compositionally biased region" description="Polar residues" evidence="10">
    <location>
        <begin position="481"/>
        <end position="523"/>
    </location>
</feature>
<evidence type="ECO:0000313" key="14">
    <source>
        <dbReference type="Proteomes" id="UP001187192"/>
    </source>
</evidence>
<feature type="region of interest" description="Disordered" evidence="10">
    <location>
        <begin position="240"/>
        <end position="276"/>
    </location>
</feature>
<evidence type="ECO:0000256" key="1">
    <source>
        <dbReference type="ARBA" id="ARBA00004123"/>
    </source>
</evidence>